<gene>
    <name evidence="2" type="ORF">F5050DRAFT_1710513</name>
</gene>
<evidence type="ECO:0000256" key="1">
    <source>
        <dbReference type="SAM" id="MobiDB-lite"/>
    </source>
</evidence>
<sequence>HFPRLFSPKISDGGKEDPYLSDSAVGDWSTATEWVYTIDMQGLLAKFKGEGGYERGALRFWVDKKDHGLEDIRDRFQRFSEEKIEEMEKFLEDFDLSFLNSHAYYNEARSGNFQVVPFSTLYLTIVSWTGKGKGKEHSIAPSSTTTSSKPPEQLDAEVDRILRDKNFTCKLELYQLRSGDLRRLNSIRHAISRSRLRPSTNLCVTRLKLRSDSINCLLLLFQEQNASEIARFPYQVVIPASTKKKLLSYTSVELYTKCISVFAVPIPIANLNSGLKSDIIPRSSLPSTKAYQQHLQPEVGEGQRLGVPPPLVRLERRTITVTRIKATMTPGIPPEPCHEVPLKDGERLKERLKAYFETVWKFQKDSVDIKFDTNIDYVLGDVEADFAFGYRWSNRSGSTTGFVASSRHPFLAPSQSPPLDGSFIEVFSGTSSVNEDGYVTHA</sequence>
<evidence type="ECO:0000313" key="2">
    <source>
        <dbReference type="EMBL" id="KAJ3998396.1"/>
    </source>
</evidence>
<proteinExistence type="predicted"/>
<dbReference type="Proteomes" id="UP001163828">
    <property type="component" value="Unassembled WGS sequence"/>
</dbReference>
<reference evidence="2" key="1">
    <citation type="submission" date="2022-08" db="EMBL/GenBank/DDBJ databases">
        <authorList>
            <consortium name="DOE Joint Genome Institute"/>
            <person name="Min B."/>
            <person name="Riley R."/>
            <person name="Sierra-Patev S."/>
            <person name="Naranjo-Ortiz M."/>
            <person name="Looney B."/>
            <person name="Konkel Z."/>
            <person name="Slot J.C."/>
            <person name="Sakamoto Y."/>
            <person name="Steenwyk J.L."/>
            <person name="Rokas A."/>
            <person name="Carro J."/>
            <person name="Camarero S."/>
            <person name="Ferreira P."/>
            <person name="Molpeceres G."/>
            <person name="Ruiz-Duenas F.J."/>
            <person name="Serrano A."/>
            <person name="Henrissat B."/>
            <person name="Drula E."/>
            <person name="Hughes K.W."/>
            <person name="Mata J.L."/>
            <person name="Ishikawa N.K."/>
            <person name="Vargas-Isla R."/>
            <person name="Ushijima S."/>
            <person name="Smith C.A."/>
            <person name="Ahrendt S."/>
            <person name="Andreopoulos W."/>
            <person name="He G."/>
            <person name="Labutti K."/>
            <person name="Lipzen A."/>
            <person name="Ng V."/>
            <person name="Sandor L."/>
            <person name="Barry K."/>
            <person name="Martinez A.T."/>
            <person name="Xiao Y."/>
            <person name="Gibbons J.G."/>
            <person name="Terashima K."/>
            <person name="Hibbett D.S."/>
            <person name="Grigoriev I.V."/>
        </authorList>
    </citation>
    <scope>NUCLEOTIDE SEQUENCE</scope>
    <source>
        <strain evidence="2">TFB10827</strain>
    </source>
</reference>
<feature type="region of interest" description="Disordered" evidence="1">
    <location>
        <begin position="132"/>
        <end position="152"/>
    </location>
</feature>
<feature type="non-terminal residue" evidence="2">
    <location>
        <position position="1"/>
    </location>
</feature>
<keyword evidence="3" id="KW-1185">Reference proteome</keyword>
<organism evidence="2 3">
    <name type="scientific">Lentinula boryana</name>
    <dbReference type="NCBI Taxonomy" id="40481"/>
    <lineage>
        <taxon>Eukaryota</taxon>
        <taxon>Fungi</taxon>
        <taxon>Dikarya</taxon>
        <taxon>Basidiomycota</taxon>
        <taxon>Agaricomycotina</taxon>
        <taxon>Agaricomycetes</taxon>
        <taxon>Agaricomycetidae</taxon>
        <taxon>Agaricales</taxon>
        <taxon>Marasmiineae</taxon>
        <taxon>Omphalotaceae</taxon>
        <taxon>Lentinula</taxon>
    </lineage>
</organism>
<dbReference type="EMBL" id="MU790559">
    <property type="protein sequence ID" value="KAJ3998396.1"/>
    <property type="molecule type" value="Genomic_DNA"/>
</dbReference>
<name>A0ABQ8QIN5_9AGAR</name>
<comment type="caution">
    <text evidence="2">The sequence shown here is derived from an EMBL/GenBank/DDBJ whole genome shotgun (WGS) entry which is preliminary data.</text>
</comment>
<accession>A0ABQ8QIN5</accession>
<evidence type="ECO:0000313" key="3">
    <source>
        <dbReference type="Proteomes" id="UP001163828"/>
    </source>
</evidence>
<protein>
    <submittedName>
        <fullName evidence="2">Uncharacterized protein</fullName>
    </submittedName>
</protein>